<dbReference type="CDD" id="cd04301">
    <property type="entry name" value="NAT_SF"/>
    <property type="match status" value="1"/>
</dbReference>
<keyword evidence="2" id="KW-0808">Transferase</keyword>
<sequence length="281" mass="32068">MVEIIENDKNTSIELNKNEQKISITVVINEFDTQHFGITMATLNWSQTENINSFNIIEMFQLLEKCINYCLSKKIKHVALKTSTKDYKVISALESCGFKLVNVSLGYEFDYKKQAIKTVKNSCKIRNSNLNDLEAVLNISKNTFKNFSRFHYDEFLDDKKADELYVKWIKNSFNGYADKIIVAEHNNEVAGFCTIKNKFTELKGENAAGAILAGVDEKARGLGVYKSMLNQAVIVCSKLENTRYLVSSTQAQNIFVQRAWSDLGLKLYNCVYIFHKLLGEV</sequence>
<dbReference type="Proteomes" id="UP000190080">
    <property type="component" value="Unassembled WGS sequence"/>
</dbReference>
<dbReference type="Pfam" id="PF00583">
    <property type="entry name" value="Acetyltransf_1"/>
    <property type="match status" value="1"/>
</dbReference>
<dbReference type="GO" id="GO:0016747">
    <property type="term" value="F:acyltransferase activity, transferring groups other than amino-acyl groups"/>
    <property type="evidence" value="ECO:0007669"/>
    <property type="project" value="InterPro"/>
</dbReference>
<feature type="domain" description="N-acetyltransferase" evidence="1">
    <location>
        <begin position="123"/>
        <end position="281"/>
    </location>
</feature>
<proteinExistence type="predicted"/>
<reference evidence="2 3" key="1">
    <citation type="submission" date="2017-03" db="EMBL/GenBank/DDBJ databases">
        <title>Genome sequence of Clostridium oryzae DSM 28571.</title>
        <authorList>
            <person name="Poehlein A."/>
            <person name="Daniel R."/>
        </authorList>
    </citation>
    <scope>NUCLEOTIDE SEQUENCE [LARGE SCALE GENOMIC DNA]</scope>
    <source>
        <strain evidence="2 3">DSM 28571</strain>
    </source>
</reference>
<keyword evidence="3" id="KW-1185">Reference proteome</keyword>
<dbReference type="RefSeq" id="WP_139376085.1">
    <property type="nucleotide sequence ID" value="NZ_MZGV01000058.1"/>
</dbReference>
<evidence type="ECO:0000313" key="3">
    <source>
        <dbReference type="Proteomes" id="UP000190080"/>
    </source>
</evidence>
<dbReference type="InterPro" id="IPR016181">
    <property type="entry name" value="Acyl_CoA_acyltransferase"/>
</dbReference>
<protein>
    <submittedName>
        <fullName evidence="2">TDP-fucosamine acetyltransferase</fullName>
    </submittedName>
</protein>
<evidence type="ECO:0000259" key="1">
    <source>
        <dbReference type="PROSITE" id="PS51186"/>
    </source>
</evidence>
<name>A0A1V4IEH8_9CLOT</name>
<dbReference type="PROSITE" id="PS51186">
    <property type="entry name" value="GNAT"/>
    <property type="match status" value="1"/>
</dbReference>
<evidence type="ECO:0000313" key="2">
    <source>
        <dbReference type="EMBL" id="OPJ58353.1"/>
    </source>
</evidence>
<dbReference type="InterPro" id="IPR000182">
    <property type="entry name" value="GNAT_dom"/>
</dbReference>
<comment type="caution">
    <text evidence="2">The sequence shown here is derived from an EMBL/GenBank/DDBJ whole genome shotgun (WGS) entry which is preliminary data.</text>
</comment>
<accession>A0A1V4IEH8</accession>
<dbReference type="Gene3D" id="3.40.630.30">
    <property type="match status" value="1"/>
</dbReference>
<dbReference type="EMBL" id="MZGV01000058">
    <property type="protein sequence ID" value="OPJ58353.1"/>
    <property type="molecule type" value="Genomic_DNA"/>
</dbReference>
<dbReference type="AlphaFoldDB" id="A0A1V4IEH8"/>
<dbReference type="OrthoDB" id="9794566at2"/>
<gene>
    <name evidence="2" type="ORF">CLORY_36470</name>
</gene>
<organism evidence="2 3">
    <name type="scientific">Clostridium oryzae</name>
    <dbReference type="NCBI Taxonomy" id="1450648"/>
    <lineage>
        <taxon>Bacteria</taxon>
        <taxon>Bacillati</taxon>
        <taxon>Bacillota</taxon>
        <taxon>Clostridia</taxon>
        <taxon>Eubacteriales</taxon>
        <taxon>Clostridiaceae</taxon>
        <taxon>Clostridium</taxon>
    </lineage>
</organism>
<dbReference type="STRING" id="1450648.CLORY_36470"/>
<dbReference type="SUPFAM" id="SSF55729">
    <property type="entry name" value="Acyl-CoA N-acyltransferases (Nat)"/>
    <property type="match status" value="1"/>
</dbReference>